<dbReference type="Gene3D" id="3.10.450.50">
    <property type="match status" value="2"/>
</dbReference>
<dbReference type="EMBL" id="VJWX01000401">
    <property type="protein sequence ID" value="TVT30986.1"/>
    <property type="molecule type" value="Genomic_DNA"/>
</dbReference>
<evidence type="ECO:0000313" key="2">
    <source>
        <dbReference type="EMBL" id="TVT30986.1"/>
    </source>
</evidence>
<comment type="caution">
    <text evidence="2">The sequence shown here is derived from an EMBL/GenBank/DDBJ whole genome shotgun (WGS) entry which is preliminary data.</text>
</comment>
<accession>A0A558B399</accession>
<feature type="domain" description="SnoaL-like" evidence="1">
    <location>
        <begin position="11"/>
        <end position="105"/>
    </location>
</feature>
<protein>
    <submittedName>
        <fullName evidence="2">Nuclear transport factor 2 family protein</fullName>
    </submittedName>
</protein>
<dbReference type="InterPro" id="IPR032710">
    <property type="entry name" value="NTF2-like_dom_sf"/>
</dbReference>
<reference evidence="2 3" key="2">
    <citation type="submission" date="2019-08" db="EMBL/GenBank/DDBJ databases">
        <title>Amycolatopsis acidicola sp. nov., isolated from peat swamp forest soil.</title>
        <authorList>
            <person name="Srisuk N."/>
        </authorList>
    </citation>
    <scope>NUCLEOTIDE SEQUENCE [LARGE SCALE GENOMIC DNA]</scope>
    <source>
        <strain evidence="2 3">TBRC 6029</strain>
    </source>
</reference>
<keyword evidence="3" id="KW-1185">Reference proteome</keyword>
<gene>
    <name evidence="2" type="ORF">FNH05_28715</name>
</gene>
<dbReference type="AlphaFoldDB" id="A0A558B399"/>
<evidence type="ECO:0000313" key="3">
    <source>
        <dbReference type="Proteomes" id="UP000320011"/>
    </source>
</evidence>
<reference evidence="2 3" key="1">
    <citation type="submission" date="2019-07" db="EMBL/GenBank/DDBJ databases">
        <authorList>
            <person name="Duangmal K."/>
            <person name="Teo W.F.A."/>
        </authorList>
    </citation>
    <scope>NUCLEOTIDE SEQUENCE [LARGE SCALE GENOMIC DNA]</scope>
    <source>
        <strain evidence="2 3">TBRC 6029</strain>
    </source>
</reference>
<evidence type="ECO:0000259" key="1">
    <source>
        <dbReference type="Pfam" id="PF12680"/>
    </source>
</evidence>
<dbReference type="SUPFAM" id="SSF54427">
    <property type="entry name" value="NTF2-like"/>
    <property type="match status" value="2"/>
</dbReference>
<name>A0A558B399_9PSEU</name>
<dbReference type="OrthoDB" id="4350609at2"/>
<feature type="domain" description="SnoaL-like" evidence="1">
    <location>
        <begin position="134"/>
        <end position="229"/>
    </location>
</feature>
<dbReference type="InterPro" id="IPR037401">
    <property type="entry name" value="SnoaL-like"/>
</dbReference>
<proteinExistence type="predicted"/>
<dbReference type="RefSeq" id="WP_144591975.1">
    <property type="nucleotide sequence ID" value="NZ_VJWX01000401.1"/>
</dbReference>
<dbReference type="Pfam" id="PF12680">
    <property type="entry name" value="SnoaL_2"/>
    <property type="match status" value="2"/>
</dbReference>
<organism evidence="2 3">
    <name type="scientific">Amycolatopsis rhizosphaerae</name>
    <dbReference type="NCBI Taxonomy" id="2053003"/>
    <lineage>
        <taxon>Bacteria</taxon>
        <taxon>Bacillati</taxon>
        <taxon>Actinomycetota</taxon>
        <taxon>Actinomycetes</taxon>
        <taxon>Pseudonocardiales</taxon>
        <taxon>Pseudonocardiaceae</taxon>
        <taxon>Amycolatopsis</taxon>
    </lineage>
</organism>
<sequence>MHLSPAQAFHHRWCAAMAARDTTALRELYHPDAVQLSVATSQVLTGAQAIASGYAELFGSAGAVQTTAVESFVDLGEAFVAESAQQTGFLQMTCYDVFVLADGRARFHFHGAISPRPPAALPPESGAPGQAFYRRVWATTNARDAAALQHLYAPDAVQASAAGVVRGRQAITAGIQQVWQSAGPAQLKGLSRFVEGPDALAVEGVANIGLMEARLDVEFYEVWLLRAGQAILTVTGLVNPRPAELRQGLQKLAEHRTRVLQTFAEGVTLRASAPWRW</sequence>
<dbReference type="Proteomes" id="UP000320011">
    <property type="component" value="Unassembled WGS sequence"/>
</dbReference>